<accession>A0A7I7Q4Q6</accession>
<reference evidence="1 2" key="1">
    <citation type="journal article" date="2019" name="Emerg. Microbes Infect.">
        <title>Comprehensive subspecies identification of 175 nontuberculous mycobacteria species based on 7547 genomic profiles.</title>
        <authorList>
            <person name="Matsumoto Y."/>
            <person name="Kinjo T."/>
            <person name="Motooka D."/>
            <person name="Nabeya D."/>
            <person name="Jung N."/>
            <person name="Uechi K."/>
            <person name="Horii T."/>
            <person name="Iida T."/>
            <person name="Fujita J."/>
            <person name="Nakamura S."/>
        </authorList>
    </citation>
    <scope>NUCLEOTIDE SEQUENCE [LARGE SCALE GENOMIC DNA]</scope>
    <source>
        <strain evidence="1 2">JCM 17783</strain>
    </source>
</reference>
<protein>
    <submittedName>
        <fullName evidence="1">Uncharacterized protein</fullName>
    </submittedName>
</protein>
<dbReference type="EMBL" id="AP022587">
    <property type="protein sequence ID" value="BBY21239.1"/>
    <property type="molecule type" value="Genomic_DNA"/>
</dbReference>
<evidence type="ECO:0000313" key="1">
    <source>
        <dbReference type="EMBL" id="BBY21239.1"/>
    </source>
</evidence>
<keyword evidence="2" id="KW-1185">Reference proteome</keyword>
<dbReference type="Proteomes" id="UP000467130">
    <property type="component" value="Chromosome"/>
</dbReference>
<evidence type="ECO:0000313" key="2">
    <source>
        <dbReference type="Proteomes" id="UP000467130"/>
    </source>
</evidence>
<organism evidence="1 2">
    <name type="scientific">Mycobacterium stomatepiae</name>
    <dbReference type="NCBI Taxonomy" id="470076"/>
    <lineage>
        <taxon>Bacteria</taxon>
        <taxon>Bacillati</taxon>
        <taxon>Actinomycetota</taxon>
        <taxon>Actinomycetes</taxon>
        <taxon>Mycobacteriales</taxon>
        <taxon>Mycobacteriaceae</taxon>
        <taxon>Mycobacterium</taxon>
        <taxon>Mycobacterium simiae complex</taxon>
    </lineage>
</organism>
<sequence length="156" mass="15928">MFVAISIISRARLAATTSGGTVAVNAASNAPADKRAWLATSSAFADVPVNHRTQGVAAVAIIIDAGPCQTPPVSVDTVDAKALAAEANCAASASQAAAAAQMVPERGPAYMRAELISGGNSTKSGNIRDLFSAHRYGRCDEGSHPLIRTSSHGLRK</sequence>
<dbReference type="AlphaFoldDB" id="A0A7I7Q4Q6"/>
<proteinExistence type="predicted"/>
<dbReference type="KEGG" id="msto:MSTO_14440"/>
<name>A0A7I7Q4Q6_9MYCO</name>
<gene>
    <name evidence="1" type="ORF">MSTO_14440</name>
</gene>